<dbReference type="HOGENOM" id="CLU_2349051_0_0_1"/>
<organism evidence="1 2">
    <name type="scientific">Megaselia scalaris</name>
    <name type="common">Humpbacked fly</name>
    <name type="synonym">Phora scalaris</name>
    <dbReference type="NCBI Taxonomy" id="36166"/>
    <lineage>
        <taxon>Eukaryota</taxon>
        <taxon>Metazoa</taxon>
        <taxon>Ecdysozoa</taxon>
        <taxon>Arthropoda</taxon>
        <taxon>Hexapoda</taxon>
        <taxon>Insecta</taxon>
        <taxon>Pterygota</taxon>
        <taxon>Neoptera</taxon>
        <taxon>Endopterygota</taxon>
        <taxon>Diptera</taxon>
        <taxon>Brachycera</taxon>
        <taxon>Muscomorpha</taxon>
        <taxon>Platypezoidea</taxon>
        <taxon>Phoridae</taxon>
        <taxon>Megaseliini</taxon>
        <taxon>Megaselia</taxon>
    </lineage>
</organism>
<protein>
    <recommendedName>
        <fullName evidence="3">EF-hand domain-containing protein</fullName>
    </recommendedName>
</protein>
<reference evidence="2" key="1">
    <citation type="submission" date="2013-02" db="EMBL/GenBank/DDBJ databases">
        <authorList>
            <person name="Hughes D."/>
        </authorList>
    </citation>
    <scope>NUCLEOTIDE SEQUENCE</scope>
    <source>
        <strain>Durham</strain>
        <strain evidence="2">NC isolate 2 -- Noor lab</strain>
    </source>
</reference>
<dbReference type="Proteomes" id="UP000015102">
    <property type="component" value="Unassembled WGS sequence"/>
</dbReference>
<sequence>MNFAYILICRQFAKLNIDKKEDLSFDTFKEAMNCTGFIELQDNEIVELFENFKSANEFFGQLRPIMSRTRTNILGKAFSKLDSVMIGYVDFETFKKV</sequence>
<evidence type="ECO:0000313" key="2">
    <source>
        <dbReference type="Proteomes" id="UP000015102"/>
    </source>
</evidence>
<dbReference type="AlphaFoldDB" id="T1GFF2"/>
<dbReference type="InterPro" id="IPR011992">
    <property type="entry name" value="EF-hand-dom_pair"/>
</dbReference>
<accession>T1GFF2</accession>
<proteinExistence type="predicted"/>
<keyword evidence="2" id="KW-1185">Reference proteome</keyword>
<dbReference type="EnsemblMetazoa" id="MESCA002093-RA">
    <property type="protein sequence ID" value="MESCA002093-PA"/>
    <property type="gene ID" value="MESCA002093"/>
</dbReference>
<evidence type="ECO:0000313" key="1">
    <source>
        <dbReference type="EnsemblMetazoa" id="MESCA002093-PA"/>
    </source>
</evidence>
<name>T1GFF2_MEGSC</name>
<dbReference type="SUPFAM" id="SSF47473">
    <property type="entry name" value="EF-hand"/>
    <property type="match status" value="1"/>
</dbReference>
<evidence type="ECO:0008006" key="3">
    <source>
        <dbReference type="Google" id="ProtNLM"/>
    </source>
</evidence>
<dbReference type="EMBL" id="CAQQ02392862">
    <property type="status" value="NOT_ANNOTATED_CDS"/>
    <property type="molecule type" value="Genomic_DNA"/>
</dbReference>
<reference evidence="1" key="2">
    <citation type="submission" date="2015-06" db="UniProtKB">
        <authorList>
            <consortium name="EnsemblMetazoa"/>
        </authorList>
    </citation>
    <scope>IDENTIFICATION</scope>
</reference>